<evidence type="ECO:0000256" key="3">
    <source>
        <dbReference type="ARBA" id="ARBA00022723"/>
    </source>
</evidence>
<reference evidence="8 9" key="1">
    <citation type="submission" date="2016-10" db="EMBL/GenBank/DDBJ databases">
        <authorList>
            <person name="de Groot N.N."/>
        </authorList>
    </citation>
    <scope>NUCLEOTIDE SEQUENCE [LARGE SCALE GENOMIC DNA]</scope>
    <source>
        <strain evidence="8 9">ASO4-2</strain>
    </source>
</reference>
<name>A0A1G6DC82_9BACT</name>
<keyword evidence="2 7" id="KW-0540">Nuclease</keyword>
<evidence type="ECO:0000313" key="8">
    <source>
        <dbReference type="EMBL" id="SDB42776.1"/>
    </source>
</evidence>
<organism evidence="8 9">
    <name type="scientific">Desulfonatronum thiosulfatophilum</name>
    <dbReference type="NCBI Taxonomy" id="617002"/>
    <lineage>
        <taxon>Bacteria</taxon>
        <taxon>Pseudomonadati</taxon>
        <taxon>Thermodesulfobacteriota</taxon>
        <taxon>Desulfovibrionia</taxon>
        <taxon>Desulfovibrionales</taxon>
        <taxon>Desulfonatronaceae</taxon>
        <taxon>Desulfonatronum</taxon>
    </lineage>
</organism>
<dbReference type="Gene3D" id="3.40.390.30">
    <property type="entry name" value="Metalloproteases ('zincins'), catalytic domain"/>
    <property type="match status" value="1"/>
</dbReference>
<dbReference type="GO" id="GO:0005737">
    <property type="term" value="C:cytoplasm"/>
    <property type="evidence" value="ECO:0007669"/>
    <property type="project" value="UniProtKB-SubCell"/>
</dbReference>
<comment type="similarity">
    <text evidence="1 7">Belongs to the endoribonuclease YbeY family.</text>
</comment>
<keyword evidence="4 7" id="KW-0255">Endonuclease</keyword>
<feature type="binding site" evidence="7">
    <location>
        <position position="94"/>
    </location>
    <ligand>
        <name>Zn(2+)</name>
        <dbReference type="ChEBI" id="CHEBI:29105"/>
        <note>catalytic</note>
    </ligand>
</feature>
<evidence type="ECO:0000256" key="2">
    <source>
        <dbReference type="ARBA" id="ARBA00022722"/>
    </source>
</evidence>
<dbReference type="InterPro" id="IPR020549">
    <property type="entry name" value="YbeY_CS"/>
</dbReference>
<evidence type="ECO:0000313" key="9">
    <source>
        <dbReference type="Proteomes" id="UP000198771"/>
    </source>
</evidence>
<evidence type="ECO:0000256" key="1">
    <source>
        <dbReference type="ARBA" id="ARBA00010875"/>
    </source>
</evidence>
<dbReference type="GO" id="GO:0008270">
    <property type="term" value="F:zinc ion binding"/>
    <property type="evidence" value="ECO:0007669"/>
    <property type="project" value="UniProtKB-UniRule"/>
</dbReference>
<proteinExistence type="inferred from homology"/>
<dbReference type="EC" id="3.1.-.-" evidence="7"/>
<dbReference type="EMBL" id="FMXO01000011">
    <property type="protein sequence ID" value="SDB42776.1"/>
    <property type="molecule type" value="Genomic_DNA"/>
</dbReference>
<evidence type="ECO:0000256" key="5">
    <source>
        <dbReference type="ARBA" id="ARBA00022801"/>
    </source>
</evidence>
<dbReference type="SUPFAM" id="SSF55486">
    <property type="entry name" value="Metalloproteases ('zincins'), catalytic domain"/>
    <property type="match status" value="1"/>
</dbReference>
<sequence>MAANQLQGAGVELRITSDQLITDLHRRHLGGMGPTNVLSFPLENSVPGSYDNLGSVVVSADAVLREAFLYQQDPQSHFIRLLTHALLHLAGYEHGELMEEMTENTVVLMQGTHFVNYSANSES</sequence>
<dbReference type="PROSITE" id="PS01306">
    <property type="entry name" value="UPF0054"/>
    <property type="match status" value="1"/>
</dbReference>
<dbReference type="GO" id="GO:0004521">
    <property type="term" value="F:RNA endonuclease activity"/>
    <property type="evidence" value="ECO:0007669"/>
    <property type="project" value="UniProtKB-UniRule"/>
</dbReference>
<protein>
    <recommendedName>
        <fullName evidence="7">Endoribonuclease YbeY</fullName>
        <ecNumber evidence="7">3.1.-.-</ecNumber>
    </recommendedName>
</protein>
<accession>A0A1G6DC82</accession>
<dbReference type="Pfam" id="PF02130">
    <property type="entry name" value="YbeY"/>
    <property type="match status" value="1"/>
</dbReference>
<keyword evidence="7" id="KW-0690">Ribosome biogenesis</keyword>
<keyword evidence="7" id="KW-0963">Cytoplasm</keyword>
<keyword evidence="9" id="KW-1185">Reference proteome</keyword>
<dbReference type="GO" id="GO:0006364">
    <property type="term" value="P:rRNA processing"/>
    <property type="evidence" value="ECO:0007669"/>
    <property type="project" value="UniProtKB-UniRule"/>
</dbReference>
<comment type="cofactor">
    <cofactor evidence="7">
        <name>Zn(2+)</name>
        <dbReference type="ChEBI" id="CHEBI:29105"/>
    </cofactor>
    <text evidence="7">Binds 1 zinc ion.</text>
</comment>
<dbReference type="NCBIfam" id="TIGR00043">
    <property type="entry name" value="rRNA maturation RNase YbeY"/>
    <property type="match status" value="1"/>
</dbReference>
<dbReference type="Proteomes" id="UP000198771">
    <property type="component" value="Unassembled WGS sequence"/>
</dbReference>
<dbReference type="InterPro" id="IPR002036">
    <property type="entry name" value="YbeY"/>
</dbReference>
<dbReference type="InterPro" id="IPR023091">
    <property type="entry name" value="MetalPrtase_cat_dom_sf_prd"/>
</dbReference>
<evidence type="ECO:0000256" key="7">
    <source>
        <dbReference type="HAMAP-Rule" id="MF_00009"/>
    </source>
</evidence>
<feature type="binding site" evidence="7">
    <location>
        <position position="84"/>
    </location>
    <ligand>
        <name>Zn(2+)</name>
        <dbReference type="ChEBI" id="CHEBI:29105"/>
        <note>catalytic</note>
    </ligand>
</feature>
<dbReference type="GO" id="GO:0004222">
    <property type="term" value="F:metalloendopeptidase activity"/>
    <property type="evidence" value="ECO:0007669"/>
    <property type="project" value="InterPro"/>
</dbReference>
<dbReference type="AlphaFoldDB" id="A0A1G6DC82"/>
<gene>
    <name evidence="7" type="primary">ybeY</name>
    <name evidence="8" type="ORF">SAMN05660653_02049</name>
</gene>
<feature type="binding site" evidence="7">
    <location>
        <position position="88"/>
    </location>
    <ligand>
        <name>Zn(2+)</name>
        <dbReference type="ChEBI" id="CHEBI:29105"/>
        <note>catalytic</note>
    </ligand>
</feature>
<comment type="function">
    <text evidence="7">Single strand-specific metallo-endoribonuclease involved in late-stage 70S ribosome quality control and in maturation of the 3' terminus of the 16S rRNA.</text>
</comment>
<comment type="subcellular location">
    <subcellularLocation>
        <location evidence="7">Cytoplasm</location>
    </subcellularLocation>
</comment>
<dbReference type="HAMAP" id="MF_00009">
    <property type="entry name" value="Endoribonucl_YbeY"/>
    <property type="match status" value="1"/>
</dbReference>
<keyword evidence="5 7" id="KW-0378">Hydrolase</keyword>
<dbReference type="STRING" id="617002.SAMN05660653_02049"/>
<evidence type="ECO:0000256" key="6">
    <source>
        <dbReference type="ARBA" id="ARBA00022833"/>
    </source>
</evidence>
<keyword evidence="6 7" id="KW-0862">Zinc</keyword>
<keyword evidence="7" id="KW-0698">rRNA processing</keyword>
<dbReference type="OrthoDB" id="9807740at2"/>
<evidence type="ECO:0000256" key="4">
    <source>
        <dbReference type="ARBA" id="ARBA00022759"/>
    </source>
</evidence>
<keyword evidence="3 7" id="KW-0479">Metal-binding</keyword>